<comment type="caution">
    <text evidence="2">The sequence shown here is derived from an EMBL/GenBank/DDBJ whole genome shotgun (WGS) entry which is preliminary data.</text>
</comment>
<gene>
    <name evidence="2" type="ORF">A2714_03775</name>
</gene>
<dbReference type="PANTHER" id="PTHR33383">
    <property type="entry name" value="MEMBRANE PROTEIN INSERTION EFFICIENCY FACTOR-RELATED"/>
    <property type="match status" value="1"/>
</dbReference>
<dbReference type="NCBIfam" id="TIGR00278">
    <property type="entry name" value="membrane protein insertion efficiency factor YidD"/>
    <property type="match status" value="1"/>
</dbReference>
<dbReference type="Pfam" id="PF01809">
    <property type="entry name" value="YidD"/>
    <property type="match status" value="1"/>
</dbReference>
<dbReference type="EMBL" id="MGGE01000035">
    <property type="protein sequence ID" value="OGM20770.1"/>
    <property type="molecule type" value="Genomic_DNA"/>
</dbReference>
<dbReference type="GO" id="GO:0005886">
    <property type="term" value="C:plasma membrane"/>
    <property type="evidence" value="ECO:0007669"/>
    <property type="project" value="UniProtKB-SubCell"/>
</dbReference>
<dbReference type="Proteomes" id="UP000178419">
    <property type="component" value="Unassembled WGS sequence"/>
</dbReference>
<dbReference type="PANTHER" id="PTHR33383:SF1">
    <property type="entry name" value="MEMBRANE PROTEIN INSERTION EFFICIENCY FACTOR-RELATED"/>
    <property type="match status" value="1"/>
</dbReference>
<dbReference type="SMART" id="SM01234">
    <property type="entry name" value="Haemolytic"/>
    <property type="match status" value="1"/>
</dbReference>
<comment type="function">
    <text evidence="1">Could be involved in insertion of integral membrane proteins into the membrane.</text>
</comment>
<dbReference type="InterPro" id="IPR002696">
    <property type="entry name" value="Membr_insert_effic_factor_YidD"/>
</dbReference>
<comment type="similarity">
    <text evidence="1">Belongs to the UPF0161 family.</text>
</comment>
<evidence type="ECO:0000313" key="3">
    <source>
        <dbReference type="Proteomes" id="UP000178419"/>
    </source>
</evidence>
<evidence type="ECO:0000256" key="1">
    <source>
        <dbReference type="HAMAP-Rule" id="MF_00386"/>
    </source>
</evidence>
<organism evidence="2 3">
    <name type="scientific">Candidatus Woesebacteria bacterium RIFCSPHIGHO2_01_FULL_38_9</name>
    <dbReference type="NCBI Taxonomy" id="1802492"/>
    <lineage>
        <taxon>Bacteria</taxon>
        <taxon>Candidatus Woeseibacteriota</taxon>
    </lineage>
</organism>
<dbReference type="HAMAP" id="MF_00386">
    <property type="entry name" value="UPF0161_YidD"/>
    <property type="match status" value="1"/>
</dbReference>
<evidence type="ECO:0000313" key="2">
    <source>
        <dbReference type="EMBL" id="OGM20770.1"/>
    </source>
</evidence>
<name>A0A1F7Y0P4_9BACT</name>
<keyword evidence="1" id="KW-1003">Cell membrane</keyword>
<keyword evidence="1" id="KW-0472">Membrane</keyword>
<reference evidence="2 3" key="1">
    <citation type="journal article" date="2016" name="Nat. Commun.">
        <title>Thousands of microbial genomes shed light on interconnected biogeochemical processes in an aquifer system.</title>
        <authorList>
            <person name="Anantharaman K."/>
            <person name="Brown C.T."/>
            <person name="Hug L.A."/>
            <person name="Sharon I."/>
            <person name="Castelle C.J."/>
            <person name="Probst A.J."/>
            <person name="Thomas B.C."/>
            <person name="Singh A."/>
            <person name="Wilkins M.J."/>
            <person name="Karaoz U."/>
            <person name="Brodie E.L."/>
            <person name="Williams K.H."/>
            <person name="Hubbard S.S."/>
            <person name="Banfield J.F."/>
        </authorList>
    </citation>
    <scope>NUCLEOTIDE SEQUENCE [LARGE SCALE GENOMIC DNA]</scope>
</reference>
<sequence length="82" mass="9447">MKFILVMILKVYKKVLSPILEKLLGGGCRFYPTCSEYAMESINKYGVLKGGFLATRRFLRCNSLSSGFYDPVPRFQPQMRRS</sequence>
<accession>A0A1F7Y0P4</accession>
<protein>
    <recommendedName>
        <fullName evidence="1">Putative membrane protein insertion efficiency factor</fullName>
    </recommendedName>
</protein>
<comment type="subcellular location">
    <subcellularLocation>
        <location evidence="1">Cell membrane</location>
        <topology evidence="1">Peripheral membrane protein</topology>
        <orientation evidence="1">Cytoplasmic side</orientation>
    </subcellularLocation>
</comment>
<proteinExistence type="inferred from homology"/>
<dbReference type="AlphaFoldDB" id="A0A1F7Y0P4"/>